<evidence type="ECO:0000256" key="1">
    <source>
        <dbReference type="SAM" id="MobiDB-lite"/>
    </source>
</evidence>
<dbReference type="AlphaFoldDB" id="A0A317X3R5"/>
<proteinExistence type="predicted"/>
<name>A0A317X3R5_9EURO</name>
<evidence type="ECO:0000313" key="3">
    <source>
        <dbReference type="EMBL" id="PWY91608.1"/>
    </source>
</evidence>
<dbReference type="OrthoDB" id="1668230at2759"/>
<evidence type="ECO:0000313" key="4">
    <source>
        <dbReference type="Proteomes" id="UP000246702"/>
    </source>
</evidence>
<dbReference type="SUPFAM" id="SSF56112">
    <property type="entry name" value="Protein kinase-like (PK-like)"/>
    <property type="match status" value="1"/>
</dbReference>
<comment type="caution">
    <text evidence="3">The sequence shown here is derived from an EMBL/GenBank/DDBJ whole genome shotgun (WGS) entry which is preliminary data.</text>
</comment>
<feature type="compositionally biased region" description="Basic and acidic residues" evidence="1">
    <location>
        <begin position="36"/>
        <end position="53"/>
    </location>
</feature>
<dbReference type="RefSeq" id="XP_025469336.1">
    <property type="nucleotide sequence ID" value="XM_025616848.1"/>
</dbReference>
<evidence type="ECO:0008006" key="5">
    <source>
        <dbReference type="Google" id="ProtNLM"/>
    </source>
</evidence>
<dbReference type="STRING" id="1450535.A0A317X3R5"/>
<reference evidence="3 4" key="1">
    <citation type="submission" date="2016-12" db="EMBL/GenBank/DDBJ databases">
        <title>The genomes of Aspergillus section Nigri reveals drivers in fungal speciation.</title>
        <authorList>
            <consortium name="DOE Joint Genome Institute"/>
            <person name="Vesth T.C."/>
            <person name="Nybo J."/>
            <person name="Theobald S."/>
            <person name="Brandl J."/>
            <person name="Frisvad J.C."/>
            <person name="Nielsen K.F."/>
            <person name="Lyhne E.K."/>
            <person name="Kogle M.E."/>
            <person name="Kuo A."/>
            <person name="Riley R."/>
            <person name="Clum A."/>
            <person name="Nolan M."/>
            <person name="Lipzen A."/>
            <person name="Salamov A."/>
            <person name="Henrissat B."/>
            <person name="Wiebenga A."/>
            <person name="De Vries R.P."/>
            <person name="Grigoriev I.V."/>
            <person name="Mortensen U.H."/>
            <person name="Andersen M.R."/>
            <person name="Baker S.E."/>
        </authorList>
    </citation>
    <scope>NUCLEOTIDE SEQUENCE [LARGE SCALE GENOMIC DNA]</scope>
    <source>
        <strain evidence="3 4">CBS 115572</strain>
    </source>
</reference>
<organism evidence="3 4">
    <name type="scientific">Aspergillus sclerotioniger CBS 115572</name>
    <dbReference type="NCBI Taxonomy" id="1450535"/>
    <lineage>
        <taxon>Eukaryota</taxon>
        <taxon>Fungi</taxon>
        <taxon>Dikarya</taxon>
        <taxon>Ascomycota</taxon>
        <taxon>Pezizomycotina</taxon>
        <taxon>Eurotiomycetes</taxon>
        <taxon>Eurotiomycetidae</taxon>
        <taxon>Eurotiales</taxon>
        <taxon>Aspergillaceae</taxon>
        <taxon>Aspergillus</taxon>
        <taxon>Aspergillus subgen. Circumdati</taxon>
    </lineage>
</organism>
<feature type="region of interest" description="Disordered" evidence="1">
    <location>
        <begin position="21"/>
        <end position="67"/>
    </location>
</feature>
<keyword evidence="4" id="KW-1185">Reference proteome</keyword>
<dbReference type="EMBL" id="MSFK01000009">
    <property type="protein sequence ID" value="PWY91608.1"/>
    <property type="molecule type" value="Genomic_DNA"/>
</dbReference>
<evidence type="ECO:0000256" key="2">
    <source>
        <dbReference type="SAM" id="SignalP"/>
    </source>
</evidence>
<feature type="signal peptide" evidence="2">
    <location>
        <begin position="1"/>
        <end position="17"/>
    </location>
</feature>
<sequence>MVILSVIWTWICNIAWPFGTRPEDSQENPNTQPLQTDREQHNPRPRPDGDRLTEPANIDYTKPSQSSHDPYLGLPVIATGMTGVILDLGNGHAEYMNEINRKTLEIEIQIYQRLGSYEGIICFHISPDGIELPRAQEDLENYLASHPEPEETFKITWILSLIGTFSYIHSHKVFVDDIALHNILAFDDQLKITDFDQSILLPLDTDITSVNENDLTVQIEILHLGWIMYSIASWQAHKYYFFSPENPNFRWPTSFPDVDHILCGRIIKKCWRGEYASMDHVQDEALEFLTCH</sequence>
<dbReference type="Gene3D" id="1.10.510.10">
    <property type="entry name" value="Transferase(Phosphotransferase) domain 1"/>
    <property type="match status" value="1"/>
</dbReference>
<gene>
    <name evidence="3" type="ORF">BO94DRAFT_618511</name>
</gene>
<keyword evidence="2" id="KW-0732">Signal</keyword>
<dbReference type="Proteomes" id="UP000246702">
    <property type="component" value="Unassembled WGS sequence"/>
</dbReference>
<dbReference type="GeneID" id="37118991"/>
<accession>A0A317X3R5</accession>
<dbReference type="InterPro" id="IPR011009">
    <property type="entry name" value="Kinase-like_dom_sf"/>
</dbReference>
<protein>
    <recommendedName>
        <fullName evidence="5">Protein kinase domain-containing protein</fullName>
    </recommendedName>
</protein>
<feature type="chain" id="PRO_5016436626" description="Protein kinase domain-containing protein" evidence="2">
    <location>
        <begin position="18"/>
        <end position="292"/>
    </location>
</feature>